<gene>
    <name evidence="2" type="ORF">Tci_060902</name>
</gene>
<evidence type="ECO:0000313" key="2">
    <source>
        <dbReference type="EMBL" id="GEU88924.1"/>
    </source>
</evidence>
<reference evidence="2" key="1">
    <citation type="journal article" date="2019" name="Sci. Rep.">
        <title>Draft genome of Tanacetum cinerariifolium, the natural source of mosquito coil.</title>
        <authorList>
            <person name="Yamashiro T."/>
            <person name="Shiraishi A."/>
            <person name="Satake H."/>
            <person name="Nakayama K."/>
        </authorList>
    </citation>
    <scope>NUCLEOTIDE SEQUENCE</scope>
</reference>
<evidence type="ECO:0000259" key="1">
    <source>
        <dbReference type="Pfam" id="PF07727"/>
    </source>
</evidence>
<comment type="caution">
    <text evidence="2">The sequence shown here is derived from an EMBL/GenBank/DDBJ whole genome shotgun (WGS) entry which is preliminary data.</text>
</comment>
<accession>A0A6L2NWF7</accession>
<dbReference type="InterPro" id="IPR013103">
    <property type="entry name" value="RVT_2"/>
</dbReference>
<proteinExistence type="predicted"/>
<name>A0A6L2NWF7_TANCI</name>
<dbReference type="SUPFAM" id="SSF56672">
    <property type="entry name" value="DNA/RNA polymerases"/>
    <property type="match status" value="1"/>
</dbReference>
<organism evidence="2">
    <name type="scientific">Tanacetum cinerariifolium</name>
    <name type="common">Dalmatian daisy</name>
    <name type="synonym">Chrysanthemum cinerariifolium</name>
    <dbReference type="NCBI Taxonomy" id="118510"/>
    <lineage>
        <taxon>Eukaryota</taxon>
        <taxon>Viridiplantae</taxon>
        <taxon>Streptophyta</taxon>
        <taxon>Embryophyta</taxon>
        <taxon>Tracheophyta</taxon>
        <taxon>Spermatophyta</taxon>
        <taxon>Magnoliopsida</taxon>
        <taxon>eudicotyledons</taxon>
        <taxon>Gunneridae</taxon>
        <taxon>Pentapetalae</taxon>
        <taxon>asterids</taxon>
        <taxon>campanulids</taxon>
        <taxon>Asterales</taxon>
        <taxon>Asteraceae</taxon>
        <taxon>Asteroideae</taxon>
        <taxon>Anthemideae</taxon>
        <taxon>Anthemidinae</taxon>
        <taxon>Tanacetum</taxon>
    </lineage>
</organism>
<dbReference type="EMBL" id="BKCJ010009852">
    <property type="protein sequence ID" value="GEU88924.1"/>
    <property type="molecule type" value="Genomic_DNA"/>
</dbReference>
<dbReference type="AlphaFoldDB" id="A0A6L2NWF7"/>
<protein>
    <submittedName>
        <fullName evidence="2">Copia protein</fullName>
    </submittedName>
</protein>
<dbReference type="InterPro" id="IPR043502">
    <property type="entry name" value="DNA/RNA_pol_sf"/>
</dbReference>
<dbReference type="Pfam" id="PF07727">
    <property type="entry name" value="RVT_2"/>
    <property type="match status" value="1"/>
</dbReference>
<feature type="domain" description="Reverse transcriptase Ty1/copia-type" evidence="1">
    <location>
        <begin position="620"/>
        <end position="804"/>
    </location>
</feature>
<sequence length="817" mass="93421">MLKVLSQAWEKFFEIQHAQPEDTNELFQKLLEDLQIIRDELPEYINSLSWNYPTFYDNDEEHSIQYKEYLENSSNAIAPVLPTEEPEYSLSMGYEHLSTIPEMESDEVIKSSVKNLVQIPREYKVTSDNESECDMPVCEDSSTFDVSEILSNSNNDDTSSDDDAFKDIEYVEASELVSLDEENDVYQEEKKIDLEDILQIQDSSSLIPIFEKSNNSLSYSDTSLPEFETFSDHTEETRSGNTTAHANNSLPEYDSFCFEIEPDQGSLTNVVMKDISDNSTNDPLLEEVDLFLASEDSIPPGIKNFDYDSEGDIHFLKELICDDSIPFPENKSSNFDHHDDPSFPRRPPEPPDVEIFFDFEPNSGEVISVVMNNIDELNEDECFDPGGTDLVKITKKGSKLDKIKHEIVKNAQKPDPKIFLCSKSQDKSQIAKSKDLFCHFLNKAFKVFNSRTRIVEENLRIRFSESKPNVVGSGLDWLFDIDALTRTMNYEPIVAEKEDNVNSTKNVDTDGIVNTVSSTVNAARTNKVNAVGGKISIELPFDPKMSTLEDDSIFDFSSDNEDDGAVADMNNLDTTIQVSPILNMRIHKDHPLDQVIGDLQSATQTKKMSKNLEEDGKNLERAIGSKWVFKNKMDEKGIMIRNKARLVAQGYTQEEGIDYDEVFAPVVRIKAIRLFLAYASLKDFVVYRMDVKSVFLYGKIKKEVYVCQPLGFEDLDFPDRVYKVEKVLYGLHQALRALYETLSTYLLDNRFQRGEINKTLFIKRHKGDILLVQVYMDDIIFVSTNKKLCIAFERLMHEKFQKRTYIFLGITNKAEEG</sequence>